<evidence type="ECO:0000256" key="3">
    <source>
        <dbReference type="ARBA" id="ARBA00022989"/>
    </source>
</evidence>
<sequence>MTTDIHNEAEIHKKSGLFKRFEKYLGEFVYGGIDGCVTTFAVVAGSVGAGLDSAVIIILGFANLLADGFAMSVGAFLSTKSEQDNYNKHKLVEYWEVENLPEVEKEEIREIYAAKGFKGELLEKVVEVITQDKEVWVNDMMKEELGMIKEDRSPFWIGATTYMSFILIGIIPLFIYVVDYVSPLEQNLFLVASILTAIGFMVIGWLKTYVNQTSIIKGILETLFLGGIAAFVAYFVGDFLERLIVG</sequence>
<protein>
    <recommendedName>
        <fullName evidence="8">TIGR00267 family protein</fullName>
    </recommendedName>
</protein>
<reference evidence="6 7" key="1">
    <citation type="submission" date="2020-01" db="EMBL/GenBank/DDBJ databases">
        <title>Bacteria diversity of Porities sp.</title>
        <authorList>
            <person name="Wang G."/>
        </authorList>
    </citation>
    <scope>NUCLEOTIDE SEQUENCE [LARGE SCALE GENOMIC DNA]</scope>
    <source>
        <strain evidence="6 7">R33</strain>
    </source>
</reference>
<dbReference type="GO" id="GO:0005384">
    <property type="term" value="F:manganese ion transmembrane transporter activity"/>
    <property type="evidence" value="ECO:0007669"/>
    <property type="project" value="InterPro"/>
</dbReference>
<feature type="transmembrane region" description="Helical" evidence="5">
    <location>
        <begin position="54"/>
        <end position="77"/>
    </location>
</feature>
<keyword evidence="7" id="KW-1185">Reference proteome</keyword>
<evidence type="ECO:0000313" key="6">
    <source>
        <dbReference type="EMBL" id="NAS12924.1"/>
    </source>
</evidence>
<dbReference type="EMBL" id="WXYO01000006">
    <property type="protein sequence ID" value="NAS12924.1"/>
    <property type="molecule type" value="Genomic_DNA"/>
</dbReference>
<dbReference type="GO" id="GO:0012505">
    <property type="term" value="C:endomembrane system"/>
    <property type="evidence" value="ECO:0007669"/>
    <property type="project" value="UniProtKB-SubCell"/>
</dbReference>
<evidence type="ECO:0000256" key="2">
    <source>
        <dbReference type="ARBA" id="ARBA00022692"/>
    </source>
</evidence>
<evidence type="ECO:0008006" key="8">
    <source>
        <dbReference type="Google" id="ProtNLM"/>
    </source>
</evidence>
<dbReference type="AlphaFoldDB" id="A0A6L9EDS1"/>
<feature type="transmembrane region" description="Helical" evidence="5">
    <location>
        <begin position="188"/>
        <end position="206"/>
    </location>
</feature>
<feature type="transmembrane region" description="Helical" evidence="5">
    <location>
        <begin position="218"/>
        <end position="237"/>
    </location>
</feature>
<evidence type="ECO:0000256" key="4">
    <source>
        <dbReference type="ARBA" id="ARBA00023136"/>
    </source>
</evidence>
<organism evidence="6 7">
    <name type="scientific">Poritiphilus flavus</name>
    <dbReference type="NCBI Taxonomy" id="2697053"/>
    <lineage>
        <taxon>Bacteria</taxon>
        <taxon>Pseudomonadati</taxon>
        <taxon>Bacteroidota</taxon>
        <taxon>Flavobacteriia</taxon>
        <taxon>Flavobacteriales</taxon>
        <taxon>Flavobacteriaceae</taxon>
        <taxon>Poritiphilus</taxon>
    </lineage>
</organism>
<evidence type="ECO:0000256" key="1">
    <source>
        <dbReference type="ARBA" id="ARBA00004127"/>
    </source>
</evidence>
<comment type="caution">
    <text evidence="6">The sequence shown here is derived from an EMBL/GenBank/DDBJ whole genome shotgun (WGS) entry which is preliminary data.</text>
</comment>
<comment type="subcellular location">
    <subcellularLocation>
        <location evidence="1">Endomembrane system</location>
        <topology evidence="1">Multi-pass membrane protein</topology>
    </subcellularLocation>
</comment>
<dbReference type="GO" id="GO:0030026">
    <property type="term" value="P:intracellular manganese ion homeostasis"/>
    <property type="evidence" value="ECO:0007669"/>
    <property type="project" value="InterPro"/>
</dbReference>
<dbReference type="InterPro" id="IPR008217">
    <property type="entry name" value="Ccc1_fam"/>
</dbReference>
<keyword evidence="4 5" id="KW-0472">Membrane</keyword>
<gene>
    <name evidence="6" type="ORF">GTQ38_12975</name>
</gene>
<accession>A0A6L9EDS1</accession>
<keyword evidence="2 5" id="KW-0812">Transmembrane</keyword>
<feature type="transmembrane region" description="Helical" evidence="5">
    <location>
        <begin position="155"/>
        <end position="176"/>
    </location>
</feature>
<name>A0A6L9EDS1_9FLAO</name>
<dbReference type="PANTHER" id="PTHR31851">
    <property type="entry name" value="FE(2+)/MN(2+) TRANSPORTER PCL1"/>
    <property type="match status" value="1"/>
</dbReference>
<evidence type="ECO:0000256" key="5">
    <source>
        <dbReference type="SAM" id="Phobius"/>
    </source>
</evidence>
<dbReference type="Proteomes" id="UP000475249">
    <property type="component" value="Unassembled WGS sequence"/>
</dbReference>
<keyword evidence="3 5" id="KW-1133">Transmembrane helix</keyword>
<evidence type="ECO:0000313" key="7">
    <source>
        <dbReference type="Proteomes" id="UP000475249"/>
    </source>
</evidence>
<proteinExistence type="predicted"/>
<feature type="transmembrane region" description="Helical" evidence="5">
    <location>
        <begin position="28"/>
        <end position="48"/>
    </location>
</feature>
<dbReference type="Pfam" id="PF01988">
    <property type="entry name" value="VIT1"/>
    <property type="match status" value="1"/>
</dbReference>
<dbReference type="RefSeq" id="WP_161435974.1">
    <property type="nucleotide sequence ID" value="NZ_WXYO01000006.1"/>
</dbReference>